<name>A0A0C9YXD2_9AGAM</name>
<gene>
    <name evidence="1" type="ORF">PISMIDRAFT_689361</name>
</gene>
<feature type="non-terminal residue" evidence="1">
    <location>
        <position position="64"/>
    </location>
</feature>
<sequence>MIVIFWTVRKENKDAGLPVFIPVRGRRTGGDRELKTLTASTRTCPRNCFWEWVHVYVSMYIYYG</sequence>
<organism evidence="1 2">
    <name type="scientific">Pisolithus microcarpus 441</name>
    <dbReference type="NCBI Taxonomy" id="765257"/>
    <lineage>
        <taxon>Eukaryota</taxon>
        <taxon>Fungi</taxon>
        <taxon>Dikarya</taxon>
        <taxon>Basidiomycota</taxon>
        <taxon>Agaricomycotina</taxon>
        <taxon>Agaricomycetes</taxon>
        <taxon>Agaricomycetidae</taxon>
        <taxon>Boletales</taxon>
        <taxon>Sclerodermatineae</taxon>
        <taxon>Pisolithaceae</taxon>
        <taxon>Pisolithus</taxon>
    </lineage>
</organism>
<accession>A0A0C9YXD2</accession>
<evidence type="ECO:0000313" key="1">
    <source>
        <dbReference type="EMBL" id="KIK12563.1"/>
    </source>
</evidence>
<keyword evidence="2" id="KW-1185">Reference proteome</keyword>
<protein>
    <submittedName>
        <fullName evidence="1">Uncharacterized protein</fullName>
    </submittedName>
</protein>
<dbReference type="EMBL" id="KN834071">
    <property type="protein sequence ID" value="KIK12563.1"/>
    <property type="molecule type" value="Genomic_DNA"/>
</dbReference>
<reference evidence="1 2" key="1">
    <citation type="submission" date="2014-04" db="EMBL/GenBank/DDBJ databases">
        <authorList>
            <consortium name="DOE Joint Genome Institute"/>
            <person name="Kuo A."/>
            <person name="Kohler A."/>
            <person name="Costa M.D."/>
            <person name="Nagy L.G."/>
            <person name="Floudas D."/>
            <person name="Copeland A."/>
            <person name="Barry K.W."/>
            <person name="Cichocki N."/>
            <person name="Veneault-Fourrey C."/>
            <person name="LaButti K."/>
            <person name="Lindquist E.A."/>
            <person name="Lipzen A."/>
            <person name="Lundell T."/>
            <person name="Morin E."/>
            <person name="Murat C."/>
            <person name="Sun H."/>
            <person name="Tunlid A."/>
            <person name="Henrissat B."/>
            <person name="Grigoriev I.V."/>
            <person name="Hibbett D.S."/>
            <person name="Martin F."/>
            <person name="Nordberg H.P."/>
            <person name="Cantor M.N."/>
            <person name="Hua S.X."/>
        </authorList>
    </citation>
    <scope>NUCLEOTIDE SEQUENCE [LARGE SCALE GENOMIC DNA]</scope>
    <source>
        <strain evidence="1 2">441</strain>
    </source>
</reference>
<dbReference type="HOGENOM" id="CLU_208183_0_0_1"/>
<dbReference type="AlphaFoldDB" id="A0A0C9YXD2"/>
<proteinExistence type="predicted"/>
<reference evidence="2" key="2">
    <citation type="submission" date="2015-01" db="EMBL/GenBank/DDBJ databases">
        <title>Evolutionary Origins and Diversification of the Mycorrhizal Mutualists.</title>
        <authorList>
            <consortium name="DOE Joint Genome Institute"/>
            <consortium name="Mycorrhizal Genomics Consortium"/>
            <person name="Kohler A."/>
            <person name="Kuo A."/>
            <person name="Nagy L.G."/>
            <person name="Floudas D."/>
            <person name="Copeland A."/>
            <person name="Barry K.W."/>
            <person name="Cichocki N."/>
            <person name="Veneault-Fourrey C."/>
            <person name="LaButti K."/>
            <person name="Lindquist E.A."/>
            <person name="Lipzen A."/>
            <person name="Lundell T."/>
            <person name="Morin E."/>
            <person name="Murat C."/>
            <person name="Riley R."/>
            <person name="Ohm R."/>
            <person name="Sun H."/>
            <person name="Tunlid A."/>
            <person name="Henrissat B."/>
            <person name="Grigoriev I.V."/>
            <person name="Hibbett D.S."/>
            <person name="Martin F."/>
        </authorList>
    </citation>
    <scope>NUCLEOTIDE SEQUENCE [LARGE SCALE GENOMIC DNA]</scope>
    <source>
        <strain evidence="2">441</strain>
    </source>
</reference>
<dbReference type="Proteomes" id="UP000054018">
    <property type="component" value="Unassembled WGS sequence"/>
</dbReference>
<evidence type="ECO:0000313" key="2">
    <source>
        <dbReference type="Proteomes" id="UP000054018"/>
    </source>
</evidence>